<dbReference type="Gene3D" id="3.30.360.10">
    <property type="entry name" value="Dihydrodipicolinate Reductase, domain 2"/>
    <property type="match status" value="1"/>
</dbReference>
<proteinExistence type="predicted"/>
<dbReference type="SUPFAM" id="SSF51735">
    <property type="entry name" value="NAD(P)-binding Rossmann-fold domains"/>
    <property type="match status" value="1"/>
</dbReference>
<dbReference type="PANTHER" id="PTHR43377:SF1">
    <property type="entry name" value="BILIVERDIN REDUCTASE A"/>
    <property type="match status" value="1"/>
</dbReference>
<dbReference type="GO" id="GO:0000166">
    <property type="term" value="F:nucleotide binding"/>
    <property type="evidence" value="ECO:0007669"/>
    <property type="project" value="InterPro"/>
</dbReference>
<name>L9W8L7_9EURY</name>
<keyword evidence="5" id="KW-1185">Reference proteome</keyword>
<dbReference type="eggNOG" id="arCOG01622">
    <property type="taxonomic scope" value="Archaea"/>
</dbReference>
<evidence type="ECO:0000256" key="1">
    <source>
        <dbReference type="SAM" id="MobiDB-lite"/>
    </source>
</evidence>
<dbReference type="InterPro" id="IPR055170">
    <property type="entry name" value="GFO_IDH_MocA-like_dom"/>
</dbReference>
<evidence type="ECO:0000259" key="3">
    <source>
        <dbReference type="Pfam" id="PF22725"/>
    </source>
</evidence>
<organism evidence="4 5">
    <name type="scientific">Natronorubrum tibetense GA33</name>
    <dbReference type="NCBI Taxonomy" id="1114856"/>
    <lineage>
        <taxon>Archaea</taxon>
        <taxon>Methanobacteriati</taxon>
        <taxon>Methanobacteriota</taxon>
        <taxon>Stenosarchaea group</taxon>
        <taxon>Halobacteria</taxon>
        <taxon>Halobacteriales</taxon>
        <taxon>Natrialbaceae</taxon>
        <taxon>Natronorubrum</taxon>
    </lineage>
</organism>
<dbReference type="Proteomes" id="UP000011599">
    <property type="component" value="Unassembled WGS sequence"/>
</dbReference>
<dbReference type="Gene3D" id="3.40.50.720">
    <property type="entry name" value="NAD(P)-binding Rossmann-like Domain"/>
    <property type="match status" value="1"/>
</dbReference>
<feature type="compositionally biased region" description="Basic and acidic residues" evidence="1">
    <location>
        <begin position="320"/>
        <end position="353"/>
    </location>
</feature>
<reference evidence="4 5" key="1">
    <citation type="journal article" date="2014" name="PLoS Genet.">
        <title>Phylogenetically driven sequencing of extremely halophilic archaea reveals strategies for static and dynamic osmo-response.</title>
        <authorList>
            <person name="Becker E.A."/>
            <person name="Seitzer P.M."/>
            <person name="Tritt A."/>
            <person name="Larsen D."/>
            <person name="Krusor M."/>
            <person name="Yao A.I."/>
            <person name="Wu D."/>
            <person name="Madern D."/>
            <person name="Eisen J.A."/>
            <person name="Darling A.E."/>
            <person name="Facciotti M.T."/>
        </authorList>
    </citation>
    <scope>NUCLEOTIDE SEQUENCE [LARGE SCALE GENOMIC DNA]</scope>
    <source>
        <strain evidence="4 5">GA33</strain>
    </source>
</reference>
<dbReference type="RefSeq" id="WP_006088248.1">
    <property type="nucleotide sequence ID" value="NZ_AOHW01000006.1"/>
</dbReference>
<evidence type="ECO:0000313" key="4">
    <source>
        <dbReference type="EMBL" id="ELY45814.1"/>
    </source>
</evidence>
<dbReference type="Pfam" id="PF01408">
    <property type="entry name" value="GFO_IDH_MocA"/>
    <property type="match status" value="1"/>
</dbReference>
<dbReference type="InterPro" id="IPR000683">
    <property type="entry name" value="Gfo/Idh/MocA-like_OxRdtase_N"/>
</dbReference>
<evidence type="ECO:0000259" key="2">
    <source>
        <dbReference type="Pfam" id="PF01408"/>
    </source>
</evidence>
<dbReference type="SUPFAM" id="SSF55347">
    <property type="entry name" value="Glyceraldehyde-3-phosphate dehydrogenase-like, C-terminal domain"/>
    <property type="match status" value="1"/>
</dbReference>
<dbReference type="Pfam" id="PF22725">
    <property type="entry name" value="GFO_IDH_MocA_C3"/>
    <property type="match status" value="1"/>
</dbReference>
<protein>
    <submittedName>
        <fullName evidence="4">Oxidoreductase domain-containing protein</fullName>
    </submittedName>
</protein>
<dbReference type="PANTHER" id="PTHR43377">
    <property type="entry name" value="BILIVERDIN REDUCTASE A"/>
    <property type="match status" value="1"/>
</dbReference>
<feature type="domain" description="GFO/IDH/MocA-like oxidoreductase" evidence="3">
    <location>
        <begin position="159"/>
        <end position="231"/>
    </location>
</feature>
<accession>L9W8L7</accession>
<dbReference type="OrthoDB" id="25239at2157"/>
<dbReference type="AlphaFoldDB" id="L9W8L7"/>
<dbReference type="EMBL" id="AOHW01000006">
    <property type="protein sequence ID" value="ELY45814.1"/>
    <property type="molecule type" value="Genomic_DNA"/>
</dbReference>
<dbReference type="STRING" id="1114856.GCA_000383975_03686"/>
<sequence>MRANEQLDVGVIGVGSMGQHHVRVYSSLPDANLVGVFDADENRARAVAHDHDTSAMEFDPLLDAVDAISIAVPTSAHYEIATRCLEAGVAALVEKPVVGDLETGQDLLERANSADVLLQVGHIERFNPAVITLAEILDEISVIGLASRRLGPPPNTKTDDSAVLDLMIHDIDIVLSLLDEVPTSVKGTGVRKNGHVSALVEFGPDLMASLTASHRTQRKVRTLEVTAEEGLFLVDYINQSIEIHRRSVPEYVEQNGKIRYRHESSVEHLHVPNEEPLRNELESFLKAVATNSSPKVTLEDGLNALEIAEQIEQQGLGTLPKKDTHKRLSNERICATERGRGETRNKQPSDRGG</sequence>
<evidence type="ECO:0000313" key="5">
    <source>
        <dbReference type="Proteomes" id="UP000011599"/>
    </source>
</evidence>
<dbReference type="InterPro" id="IPR036291">
    <property type="entry name" value="NAD(P)-bd_dom_sf"/>
</dbReference>
<dbReference type="InterPro" id="IPR051450">
    <property type="entry name" value="Gfo/Idh/MocA_Oxidoreductases"/>
</dbReference>
<feature type="domain" description="Gfo/Idh/MocA-like oxidoreductase N-terminal" evidence="2">
    <location>
        <begin position="8"/>
        <end position="122"/>
    </location>
</feature>
<dbReference type="PATRIC" id="fig|1114856.3.peg.556"/>
<gene>
    <name evidence="4" type="ORF">C496_02692</name>
</gene>
<comment type="caution">
    <text evidence="4">The sequence shown here is derived from an EMBL/GenBank/DDBJ whole genome shotgun (WGS) entry which is preliminary data.</text>
</comment>
<feature type="region of interest" description="Disordered" evidence="1">
    <location>
        <begin position="316"/>
        <end position="353"/>
    </location>
</feature>